<evidence type="ECO:0000313" key="2">
    <source>
        <dbReference type="Proteomes" id="UP001250858"/>
    </source>
</evidence>
<reference evidence="1 2" key="1">
    <citation type="submission" date="2023-09" db="EMBL/GenBank/DDBJ databases">
        <title>Complete genome of Streptomyces roseicoloratus T14.</title>
        <authorList>
            <person name="Bashizi T."/>
            <person name="Kim M.-J."/>
            <person name="Lee G."/>
            <person name="Tagele S.B."/>
            <person name="Shin J.-H."/>
        </authorList>
    </citation>
    <scope>NUCLEOTIDE SEQUENCE [LARGE SCALE GENOMIC DNA]</scope>
    <source>
        <strain evidence="1 2">T14</strain>
    </source>
</reference>
<organism evidence="1 2">
    <name type="scientific">Streptomyces roseicoloratus</name>
    <dbReference type="NCBI Taxonomy" id="2508722"/>
    <lineage>
        <taxon>Bacteria</taxon>
        <taxon>Bacillati</taxon>
        <taxon>Actinomycetota</taxon>
        <taxon>Actinomycetes</taxon>
        <taxon>Kitasatosporales</taxon>
        <taxon>Streptomycetaceae</taxon>
        <taxon>Streptomyces</taxon>
    </lineage>
</organism>
<accession>A0ABY9S5A2</accession>
<gene>
    <name evidence="1" type="ORF">RGF97_32445</name>
</gene>
<proteinExistence type="predicted"/>
<evidence type="ECO:0000313" key="1">
    <source>
        <dbReference type="EMBL" id="WMX48569.1"/>
    </source>
</evidence>
<protein>
    <submittedName>
        <fullName evidence="1">Uncharacterized protein</fullName>
    </submittedName>
</protein>
<dbReference type="RefSeq" id="WP_309549988.1">
    <property type="nucleotide sequence ID" value="NZ_CP133762.1"/>
</dbReference>
<dbReference type="EMBL" id="CP133762">
    <property type="protein sequence ID" value="WMX48569.1"/>
    <property type="molecule type" value="Genomic_DNA"/>
</dbReference>
<keyword evidence="2" id="KW-1185">Reference proteome</keyword>
<dbReference type="Proteomes" id="UP001250858">
    <property type="component" value="Chromosome"/>
</dbReference>
<sequence length="228" mass="24933">MRAVRPGGAVFVGDVRSVEMLPEFQTAVTLHRAGPLQTVEEIRSAVARRLQEERELCLSPAFFQQLATDLDGIAEVRLELKRGLADNELSLFRYDVTLLVGDRATPATPASRLSWDTLDDGLDGLRKRLTAGTGGLAVTGIPNRRLLRTAAAVRALEETDGTATAWDLERLLWDLDEEAGIHPEEMFDLAAAHGRPVRVLVPQDGRLSTFDVEFGSPVPAHDDAEDKA</sequence>
<name>A0ABY9S5A2_9ACTN</name>